<dbReference type="Gramene" id="TraesRN5A0100128300.1">
    <property type="protein sequence ID" value="TraesRN5A0100128300.1"/>
    <property type="gene ID" value="TraesRN5A0100128300"/>
</dbReference>
<evidence type="ECO:0000256" key="1">
    <source>
        <dbReference type="SAM" id="MobiDB-lite"/>
    </source>
</evidence>
<dbReference type="SUPFAM" id="SSF50494">
    <property type="entry name" value="Trypsin-like serine proteases"/>
    <property type="match status" value="1"/>
</dbReference>
<dbReference type="Gramene" id="TraesCS5A02G049500.1">
    <property type="protein sequence ID" value="TraesCS5A02G049500.1"/>
    <property type="gene ID" value="TraesCS5A02G049500"/>
</dbReference>
<dbReference type="Pfam" id="PF13365">
    <property type="entry name" value="Trypsin_2"/>
    <property type="match status" value="1"/>
</dbReference>
<sequence>MLTHRPHGNFQTRAHRGGGCRRGTRISRARIGCRRPSTILLSFSHRRTDGRRARMHLTPRARKRSSPGHRESDPEMSSQGDPGSGSGSGSDSSAHSSPAREPEMPLVPIWRNSKGKLVYGFTDDKAAVAKYHQDLQKYEQKLARQEELLTLKLPSKAPGTNERYGSPKNKDIILNAAKSILSLSAYLDGKEINRCTGIVVNRDEDTKSLTILTSAWLICTEKPSNDWLDKEYAPQAKVIVHLLDGTTVDSQLMYFSKHYDIAFCEITGGLHLQSLPLEGNSEFSNETLVLVARDANLDLIYKEAKLASVGPCEFQHNHYKFITCSIPNKCGTGGGLLDFNGKIVGLVSYTFPLVAFIPSYLITKCSTLLRKFGLD</sequence>
<dbReference type="PANTHER" id="PTHR47389">
    <property type="entry name" value="OS09G0436400 PROTEIN"/>
    <property type="match status" value="1"/>
</dbReference>
<feature type="region of interest" description="Disordered" evidence="1">
    <location>
        <begin position="1"/>
        <end position="107"/>
    </location>
</feature>
<dbReference type="SMR" id="A0A3B6KCJ8"/>
<protein>
    <submittedName>
        <fullName evidence="2">Uncharacterized protein</fullName>
    </submittedName>
</protein>
<feature type="compositionally biased region" description="Basic residues" evidence="1">
    <location>
        <begin position="1"/>
        <end position="33"/>
    </location>
</feature>
<dbReference type="Proteomes" id="UP000019116">
    <property type="component" value="Chromosome 5A"/>
</dbReference>
<dbReference type="EnsemblPlants" id="TraesCS5A02G049500.1">
    <property type="protein sequence ID" value="TraesCS5A02G049500.1"/>
    <property type="gene ID" value="TraesCS5A02G049500"/>
</dbReference>
<reference evidence="2" key="2">
    <citation type="submission" date="2018-10" db="UniProtKB">
        <authorList>
            <consortium name="EnsemblPlants"/>
        </authorList>
    </citation>
    <scope>IDENTIFICATION</scope>
</reference>
<organism evidence="2">
    <name type="scientific">Triticum aestivum</name>
    <name type="common">Wheat</name>
    <dbReference type="NCBI Taxonomy" id="4565"/>
    <lineage>
        <taxon>Eukaryota</taxon>
        <taxon>Viridiplantae</taxon>
        <taxon>Streptophyta</taxon>
        <taxon>Embryophyta</taxon>
        <taxon>Tracheophyta</taxon>
        <taxon>Spermatophyta</taxon>
        <taxon>Magnoliopsida</taxon>
        <taxon>Liliopsida</taxon>
        <taxon>Poales</taxon>
        <taxon>Poaceae</taxon>
        <taxon>BOP clade</taxon>
        <taxon>Pooideae</taxon>
        <taxon>Triticodae</taxon>
        <taxon>Triticeae</taxon>
        <taxon>Triticinae</taxon>
        <taxon>Triticum</taxon>
    </lineage>
</organism>
<dbReference type="Gramene" id="TraesCS5A03G0125800.1">
    <property type="protein sequence ID" value="TraesCS5A03G0125800.1.CDS"/>
    <property type="gene ID" value="TraesCS5A03G0125800"/>
</dbReference>
<dbReference type="STRING" id="4565.A0A3B6KCJ8"/>
<accession>A0A3B6KCJ8</accession>
<reference evidence="2" key="1">
    <citation type="submission" date="2018-08" db="EMBL/GenBank/DDBJ databases">
        <authorList>
            <person name="Rossello M."/>
        </authorList>
    </citation>
    <scope>NUCLEOTIDE SEQUENCE [LARGE SCALE GENOMIC DNA]</scope>
    <source>
        <strain evidence="2">cv. Chinese Spring</strain>
    </source>
</reference>
<keyword evidence="3" id="KW-1185">Reference proteome</keyword>
<dbReference type="OMA" id="HYDIAFC"/>
<evidence type="ECO:0000313" key="3">
    <source>
        <dbReference type="Proteomes" id="UP000019116"/>
    </source>
</evidence>
<feature type="compositionally biased region" description="Basic residues" evidence="1">
    <location>
        <begin position="53"/>
        <end position="67"/>
    </location>
</feature>
<proteinExistence type="predicted"/>
<dbReference type="Gene3D" id="2.40.10.120">
    <property type="match status" value="1"/>
</dbReference>
<evidence type="ECO:0000313" key="2">
    <source>
        <dbReference type="EnsemblPlants" id="TraesCS5A02G049500.1"/>
    </source>
</evidence>
<dbReference type="InterPro" id="IPR009003">
    <property type="entry name" value="Peptidase_S1_PA"/>
</dbReference>
<dbReference type="PANTHER" id="PTHR47389:SF5">
    <property type="entry name" value="OS09G0436700 PROTEIN"/>
    <property type="match status" value="1"/>
</dbReference>
<name>A0A3B6KCJ8_WHEAT</name>
<dbReference type="AlphaFoldDB" id="A0A3B6KCJ8"/>